<keyword evidence="2" id="KW-0143">Chaperone</keyword>
<comment type="similarity">
    <text evidence="1">Belongs to the chaperonin (HSP60) family.</text>
</comment>
<evidence type="ECO:0000313" key="3">
    <source>
        <dbReference type="EMBL" id="GAL28742.1"/>
    </source>
</evidence>
<reference evidence="4" key="1">
    <citation type="submission" date="2014-09" db="EMBL/GenBank/DDBJ databases">
        <title>Vibrio variabilis JCM 19239. (C206) whole genome shotgun sequence.</title>
        <authorList>
            <person name="Sawabe T."/>
            <person name="Meirelles P."/>
            <person name="Nakanishi M."/>
            <person name="Sayaka M."/>
            <person name="Hattori M."/>
            <person name="Ohkuma M."/>
        </authorList>
    </citation>
    <scope>NUCLEOTIDE SEQUENCE [LARGE SCALE GENOMIC DNA]</scope>
    <source>
        <strain evidence="4">JCM 19239</strain>
    </source>
</reference>
<evidence type="ECO:0000313" key="4">
    <source>
        <dbReference type="Proteomes" id="UP000029223"/>
    </source>
</evidence>
<dbReference type="InterPro" id="IPR001844">
    <property type="entry name" value="Cpn60/GroEL"/>
</dbReference>
<comment type="caution">
    <text evidence="3">The sequence shown here is derived from an EMBL/GenBank/DDBJ whole genome shotgun (WGS) entry which is preliminary data.</text>
</comment>
<evidence type="ECO:0000256" key="2">
    <source>
        <dbReference type="ARBA" id="ARBA00023186"/>
    </source>
</evidence>
<keyword evidence="4" id="KW-1185">Reference proteome</keyword>
<dbReference type="Proteomes" id="UP000029223">
    <property type="component" value="Unassembled WGS sequence"/>
</dbReference>
<dbReference type="PANTHER" id="PTHR45633">
    <property type="entry name" value="60 KDA HEAT SHOCK PROTEIN, MITOCHONDRIAL"/>
    <property type="match status" value="1"/>
</dbReference>
<keyword evidence="3" id="KW-0346">Stress response</keyword>
<dbReference type="EMBL" id="BBMS01000049">
    <property type="protein sequence ID" value="GAL28742.1"/>
    <property type="molecule type" value="Genomic_DNA"/>
</dbReference>
<dbReference type="InterPro" id="IPR002423">
    <property type="entry name" value="Cpn60/GroEL/TCP-1"/>
</dbReference>
<name>A0ABQ0JJ13_9VIBR</name>
<gene>
    <name evidence="3" type="ORF">JCM19239_6160</name>
</gene>
<dbReference type="InterPro" id="IPR027413">
    <property type="entry name" value="GROEL-like_equatorial_sf"/>
</dbReference>
<organism evidence="3 4">
    <name type="scientific">Vibrio variabilis</name>
    <dbReference type="NCBI Taxonomy" id="990271"/>
    <lineage>
        <taxon>Bacteria</taxon>
        <taxon>Pseudomonadati</taxon>
        <taxon>Pseudomonadota</taxon>
        <taxon>Gammaproteobacteria</taxon>
        <taxon>Vibrionales</taxon>
        <taxon>Vibrionaceae</taxon>
        <taxon>Vibrio</taxon>
    </lineage>
</organism>
<dbReference type="Gene3D" id="1.10.560.10">
    <property type="entry name" value="GroEL-like equatorial domain"/>
    <property type="match status" value="1"/>
</dbReference>
<protein>
    <submittedName>
        <fullName evidence="3">Heat shock protein 60 family chaperone GroEL</fullName>
    </submittedName>
</protein>
<dbReference type="SUPFAM" id="SSF48592">
    <property type="entry name" value="GroEL equatorial domain-like"/>
    <property type="match status" value="1"/>
</dbReference>
<evidence type="ECO:0000256" key="1">
    <source>
        <dbReference type="ARBA" id="ARBA00006607"/>
    </source>
</evidence>
<accession>A0ABQ0JJ13</accession>
<sequence length="59" mass="5984">MGAQMVKEVASQANDAAGDGTTTATVLAQAIVNEGLKAVAAGMNQWILSAVSTKPLLLR</sequence>
<proteinExistence type="inferred from homology"/>
<dbReference type="Pfam" id="PF00118">
    <property type="entry name" value="Cpn60_TCP1"/>
    <property type="match status" value="1"/>
</dbReference>